<sequence>MHAEIKGPSLADVLAFTMIEKAADVARVERAVAHRMSVVRGWVGWRVIATEMDEDEDDLWRVKVFCDPIGGGHRELAVFQFLVSHGTKRRSHRFESFVAACGLKAISDTDDLNSRYFATKDGGRTAADFGSLTNAIVA</sequence>
<dbReference type="PATRIC" id="fig|348824.6.peg.1619"/>
<gene>
    <name evidence="1" type="ORF">LPU83_1506</name>
</gene>
<evidence type="ECO:0000313" key="1">
    <source>
        <dbReference type="EMBL" id="CDM57178.1"/>
    </source>
</evidence>
<keyword evidence="2" id="KW-1185">Reference proteome</keyword>
<dbReference type="RefSeq" id="WP_037069235.1">
    <property type="nucleotide sequence ID" value="NZ_HG916852.1"/>
</dbReference>
<accession>W6RES8</accession>
<dbReference type="KEGG" id="rhl:LPU83_1506"/>
<dbReference type="eggNOG" id="ENOG5032JG4">
    <property type="taxonomic scope" value="Bacteria"/>
</dbReference>
<proteinExistence type="predicted"/>
<dbReference type="Proteomes" id="UP000019443">
    <property type="component" value="Chromosome"/>
</dbReference>
<dbReference type="HOGENOM" id="CLU_1853623_0_0_5"/>
<protein>
    <submittedName>
        <fullName evidence="1">Uncharacterized protein</fullName>
    </submittedName>
</protein>
<dbReference type="EMBL" id="HG916852">
    <property type="protein sequence ID" value="CDM57178.1"/>
    <property type="molecule type" value="Genomic_DNA"/>
</dbReference>
<reference evidence="1" key="1">
    <citation type="submission" date="2013-11" db="EMBL/GenBank/DDBJ databases">
        <title>Draft genome sequence of the broad-host-range Rhizobium sp. LPU83 strain, a member of the low-genetic diversity Oregon-like Rhizobium sp. group.</title>
        <authorList>
            <person name="Wibberg D."/>
            <person name="Puehler A."/>
            <person name="Schlueter A."/>
        </authorList>
    </citation>
    <scope>NUCLEOTIDE SEQUENCE [LARGE SCALE GENOMIC DNA]</scope>
    <source>
        <strain evidence="1">LPU83</strain>
    </source>
</reference>
<dbReference type="AlphaFoldDB" id="W6RES8"/>
<organism evidence="1 2">
    <name type="scientific">Rhizobium favelukesii</name>
    <dbReference type="NCBI Taxonomy" id="348824"/>
    <lineage>
        <taxon>Bacteria</taxon>
        <taxon>Pseudomonadati</taxon>
        <taxon>Pseudomonadota</taxon>
        <taxon>Alphaproteobacteria</taxon>
        <taxon>Hyphomicrobiales</taxon>
        <taxon>Rhizobiaceae</taxon>
        <taxon>Rhizobium/Agrobacterium group</taxon>
        <taxon>Rhizobium</taxon>
    </lineage>
</organism>
<name>W6RES8_9HYPH</name>
<evidence type="ECO:0000313" key="2">
    <source>
        <dbReference type="Proteomes" id="UP000019443"/>
    </source>
</evidence>